<reference evidence="1 2" key="1">
    <citation type="submission" date="2019-10" db="EMBL/GenBank/DDBJ databases">
        <title>Assembly and Annotation for the nematode Trichostrongylus colubriformis.</title>
        <authorList>
            <person name="Martin J."/>
        </authorList>
    </citation>
    <scope>NUCLEOTIDE SEQUENCE [LARGE SCALE GENOMIC DNA]</scope>
    <source>
        <strain evidence="1">G859</strain>
        <tissue evidence="1">Whole worm</tissue>
    </source>
</reference>
<accession>A0AAN8FND2</accession>
<name>A0AAN8FND2_TRICO</name>
<protein>
    <submittedName>
        <fullName evidence="1">Uncharacterized protein</fullName>
    </submittedName>
</protein>
<evidence type="ECO:0000313" key="1">
    <source>
        <dbReference type="EMBL" id="KAK5982511.1"/>
    </source>
</evidence>
<keyword evidence="2" id="KW-1185">Reference proteome</keyword>
<dbReference type="Proteomes" id="UP001331761">
    <property type="component" value="Unassembled WGS sequence"/>
</dbReference>
<dbReference type="EMBL" id="WIXE01005032">
    <property type="protein sequence ID" value="KAK5982511.1"/>
    <property type="molecule type" value="Genomic_DNA"/>
</dbReference>
<sequence length="200" mass="22977">MSDQIAGFDYENVAQNKKIENQQETVNRTVLSKMLKIIGIPNAERKSVKELVKKFLNEIVKYVNKDDNEPLGWVQSAGGNGDSMNIKAEMSSAFWTFYVDKGRRHLLEYNRINGTSIKVYRGQTLHVSDLESLSLYLRRRIRSYCVERKLLVPEVTVKGSYLTMINHSSDSKESSHGRKRECDRVENIPKIAKMSNDQVC</sequence>
<comment type="caution">
    <text evidence="1">The sequence shown here is derived from an EMBL/GenBank/DDBJ whole genome shotgun (WGS) entry which is preliminary data.</text>
</comment>
<dbReference type="AlphaFoldDB" id="A0AAN8FND2"/>
<proteinExistence type="predicted"/>
<evidence type="ECO:0000313" key="2">
    <source>
        <dbReference type="Proteomes" id="UP001331761"/>
    </source>
</evidence>
<organism evidence="1 2">
    <name type="scientific">Trichostrongylus colubriformis</name>
    <name type="common">Black scour worm</name>
    <dbReference type="NCBI Taxonomy" id="6319"/>
    <lineage>
        <taxon>Eukaryota</taxon>
        <taxon>Metazoa</taxon>
        <taxon>Ecdysozoa</taxon>
        <taxon>Nematoda</taxon>
        <taxon>Chromadorea</taxon>
        <taxon>Rhabditida</taxon>
        <taxon>Rhabditina</taxon>
        <taxon>Rhabditomorpha</taxon>
        <taxon>Strongyloidea</taxon>
        <taxon>Trichostrongylidae</taxon>
        <taxon>Trichostrongylus</taxon>
    </lineage>
</organism>
<gene>
    <name evidence="1" type="ORF">GCK32_004739</name>
</gene>